<feature type="transmembrane region" description="Helical" evidence="6">
    <location>
        <begin position="79"/>
        <end position="103"/>
    </location>
</feature>
<comment type="subcellular location">
    <subcellularLocation>
        <location evidence="1">Cell membrane</location>
        <topology evidence="1">Multi-pass membrane protein</topology>
    </subcellularLocation>
</comment>
<dbReference type="PANTHER" id="PTHR23513">
    <property type="entry name" value="INTEGRAL MEMBRANE EFFLUX PROTEIN-RELATED"/>
    <property type="match status" value="1"/>
</dbReference>
<dbReference type="CDD" id="cd06173">
    <property type="entry name" value="MFS_MefA_like"/>
    <property type="match status" value="1"/>
</dbReference>
<feature type="transmembrane region" description="Helical" evidence="6">
    <location>
        <begin position="253"/>
        <end position="270"/>
    </location>
</feature>
<dbReference type="PROSITE" id="PS50850">
    <property type="entry name" value="MFS"/>
    <property type="match status" value="1"/>
</dbReference>
<organism evidence="8">
    <name type="scientific">marine sediment metagenome</name>
    <dbReference type="NCBI Taxonomy" id="412755"/>
    <lineage>
        <taxon>unclassified sequences</taxon>
        <taxon>metagenomes</taxon>
        <taxon>ecological metagenomes</taxon>
    </lineage>
</organism>
<gene>
    <name evidence="8" type="ORF">LCGC14_2224430</name>
</gene>
<evidence type="ECO:0000256" key="5">
    <source>
        <dbReference type="ARBA" id="ARBA00023136"/>
    </source>
</evidence>
<feature type="non-terminal residue" evidence="8">
    <location>
        <position position="271"/>
    </location>
</feature>
<dbReference type="AlphaFoldDB" id="A0A0F9DXH9"/>
<keyword evidence="5 6" id="KW-0472">Membrane</keyword>
<accession>A0A0F9DXH9</accession>
<feature type="transmembrane region" description="Helical" evidence="6">
    <location>
        <begin position="199"/>
        <end position="218"/>
    </location>
</feature>
<evidence type="ECO:0000256" key="2">
    <source>
        <dbReference type="ARBA" id="ARBA00022475"/>
    </source>
</evidence>
<feature type="transmembrane region" description="Helical" evidence="6">
    <location>
        <begin position="16"/>
        <end position="37"/>
    </location>
</feature>
<proteinExistence type="predicted"/>
<dbReference type="Pfam" id="PF07690">
    <property type="entry name" value="MFS_1"/>
    <property type="match status" value="1"/>
</dbReference>
<keyword evidence="2" id="KW-1003">Cell membrane</keyword>
<dbReference type="GO" id="GO:0022857">
    <property type="term" value="F:transmembrane transporter activity"/>
    <property type="evidence" value="ECO:0007669"/>
    <property type="project" value="InterPro"/>
</dbReference>
<evidence type="ECO:0000256" key="3">
    <source>
        <dbReference type="ARBA" id="ARBA00022692"/>
    </source>
</evidence>
<dbReference type="Gene3D" id="1.20.1250.20">
    <property type="entry name" value="MFS general substrate transporter like domains"/>
    <property type="match status" value="1"/>
</dbReference>
<evidence type="ECO:0000256" key="6">
    <source>
        <dbReference type="SAM" id="Phobius"/>
    </source>
</evidence>
<evidence type="ECO:0000256" key="4">
    <source>
        <dbReference type="ARBA" id="ARBA00022989"/>
    </source>
</evidence>
<feature type="transmembrane region" description="Helical" evidence="6">
    <location>
        <begin position="159"/>
        <end position="179"/>
    </location>
</feature>
<feature type="transmembrane region" description="Helical" evidence="6">
    <location>
        <begin position="230"/>
        <end position="247"/>
    </location>
</feature>
<feature type="transmembrane region" description="Helical" evidence="6">
    <location>
        <begin position="109"/>
        <end position="130"/>
    </location>
</feature>
<dbReference type="PANTHER" id="PTHR23513:SF6">
    <property type="entry name" value="MAJOR FACILITATOR SUPERFAMILY ASSOCIATED DOMAIN-CONTAINING PROTEIN"/>
    <property type="match status" value="1"/>
</dbReference>
<dbReference type="GO" id="GO:0005886">
    <property type="term" value="C:plasma membrane"/>
    <property type="evidence" value="ECO:0007669"/>
    <property type="project" value="UniProtKB-SubCell"/>
</dbReference>
<reference evidence="8" key="1">
    <citation type="journal article" date="2015" name="Nature">
        <title>Complex archaea that bridge the gap between prokaryotes and eukaryotes.</title>
        <authorList>
            <person name="Spang A."/>
            <person name="Saw J.H."/>
            <person name="Jorgensen S.L."/>
            <person name="Zaremba-Niedzwiedzka K."/>
            <person name="Martijn J."/>
            <person name="Lind A.E."/>
            <person name="van Eijk R."/>
            <person name="Schleper C."/>
            <person name="Guy L."/>
            <person name="Ettema T.J."/>
        </authorList>
    </citation>
    <scope>NUCLEOTIDE SEQUENCE</scope>
</reference>
<comment type="caution">
    <text evidence="8">The sequence shown here is derived from an EMBL/GenBank/DDBJ whole genome shotgun (WGS) entry which is preliminary data.</text>
</comment>
<dbReference type="InterPro" id="IPR020846">
    <property type="entry name" value="MFS_dom"/>
</dbReference>
<name>A0A0F9DXH9_9ZZZZ</name>
<keyword evidence="3 6" id="KW-0812">Transmembrane</keyword>
<dbReference type="SUPFAM" id="SSF103473">
    <property type="entry name" value="MFS general substrate transporter"/>
    <property type="match status" value="1"/>
</dbReference>
<protein>
    <recommendedName>
        <fullName evidence="7">Major facilitator superfamily (MFS) profile domain-containing protein</fullName>
    </recommendedName>
</protein>
<evidence type="ECO:0000256" key="1">
    <source>
        <dbReference type="ARBA" id="ARBA00004651"/>
    </source>
</evidence>
<dbReference type="InterPro" id="IPR036259">
    <property type="entry name" value="MFS_trans_sf"/>
</dbReference>
<evidence type="ECO:0000313" key="8">
    <source>
        <dbReference type="EMBL" id="KKL58531.1"/>
    </source>
</evidence>
<dbReference type="InterPro" id="IPR011701">
    <property type="entry name" value="MFS"/>
</dbReference>
<feature type="domain" description="Major facilitator superfamily (MFS) profile" evidence="7">
    <location>
        <begin position="1"/>
        <end position="271"/>
    </location>
</feature>
<evidence type="ECO:0000259" key="7">
    <source>
        <dbReference type="PROSITE" id="PS50850"/>
    </source>
</evidence>
<keyword evidence="4 6" id="KW-1133">Transmembrane helix</keyword>
<dbReference type="EMBL" id="LAZR01029791">
    <property type="protein sequence ID" value="KKL58531.1"/>
    <property type="molecule type" value="Genomic_DNA"/>
</dbReference>
<sequence length="271" mass="30110">MPIGGVIADKMNKKTLILVADSSQAFATFLLILFFQFGVANIYLVYVFISIRSIFQAFHIPAVNAIIPSMVPQDKLTRINGINFLFTGVVQFISSFMGALFLMFLPMNLVLWIDFITFFIALLPLIRITIPSVGKQNHSKDEERKISFFKEFRLGFKTLKLVPGLIIMIVLSMFLNFIIQPANILMPLYVIDHGGAAGHLAMVEMTFTGGMIGGALFTSVKKKWGNKIRVIFVCLLFALVGYIIFAITPTGNFIIMGIGGIILGFNLPIIN</sequence>